<dbReference type="PROSITE" id="PS00198">
    <property type="entry name" value="4FE4S_FER_1"/>
    <property type="match status" value="1"/>
</dbReference>
<feature type="domain" description="4Fe-4S ferredoxin-type" evidence="5">
    <location>
        <begin position="229"/>
        <end position="255"/>
    </location>
</feature>
<dbReference type="PROSITE" id="PS51379">
    <property type="entry name" value="4FE4S_FER_2"/>
    <property type="match status" value="2"/>
</dbReference>
<feature type="domain" description="Flavodoxin-like" evidence="4">
    <location>
        <begin position="12"/>
        <end position="162"/>
    </location>
</feature>
<dbReference type="InterPro" id="IPR029039">
    <property type="entry name" value="Flavoprotein-like_sf"/>
</dbReference>
<dbReference type="InterPro" id="IPR047964">
    <property type="entry name" value="EFR1-like"/>
</dbReference>
<feature type="domain" description="4Fe-4S ferredoxin-type" evidence="5">
    <location>
        <begin position="199"/>
        <end position="228"/>
    </location>
</feature>
<name>A0ABS5PS38_9FIRM</name>
<dbReference type="InterPro" id="IPR008254">
    <property type="entry name" value="Flavodoxin/NO_synth"/>
</dbReference>
<dbReference type="RefSeq" id="WP_213237831.1">
    <property type="nucleotide sequence ID" value="NZ_JAHBCL010000028.1"/>
</dbReference>
<dbReference type="SUPFAM" id="SSF54862">
    <property type="entry name" value="4Fe-4S ferredoxins"/>
    <property type="match status" value="1"/>
</dbReference>
<keyword evidence="1" id="KW-0479">Metal-binding</keyword>
<dbReference type="SUPFAM" id="SSF52218">
    <property type="entry name" value="Flavoproteins"/>
    <property type="match status" value="1"/>
</dbReference>
<protein>
    <submittedName>
        <fullName evidence="6">EFR1 family ferrodoxin</fullName>
    </submittedName>
</protein>
<dbReference type="Proteomes" id="UP000746471">
    <property type="component" value="Unassembled WGS sequence"/>
</dbReference>
<dbReference type="EMBL" id="JAHBCL010000028">
    <property type="protein sequence ID" value="MBS7527970.1"/>
    <property type="molecule type" value="Genomic_DNA"/>
</dbReference>
<dbReference type="InterPro" id="IPR017900">
    <property type="entry name" value="4Fe4S_Fe_S_CS"/>
</dbReference>
<comment type="caution">
    <text evidence="6">The sequence shown here is derived from an EMBL/GenBank/DDBJ whole genome shotgun (WGS) entry which is preliminary data.</text>
</comment>
<dbReference type="PANTHER" id="PTHR38030">
    <property type="entry name" value="PROTOPORPHYRINOGEN IX DEHYDROGENASE [MENAQUINONE]"/>
    <property type="match status" value="1"/>
</dbReference>
<keyword evidence="2" id="KW-0408">Iron</keyword>
<reference evidence="6 7" key="1">
    <citation type="submission" date="2021-05" db="EMBL/GenBank/DDBJ databases">
        <title>Fusibacter ferrireducens sp. nov., an anaerobic, sulfur- and Fe-reducing bacterium isolated from the mangrove sediment.</title>
        <authorList>
            <person name="Qiu D."/>
        </authorList>
    </citation>
    <scope>NUCLEOTIDE SEQUENCE [LARGE SCALE GENOMIC DNA]</scope>
    <source>
        <strain evidence="6 7">DSM 12116</strain>
    </source>
</reference>
<dbReference type="InterPro" id="IPR017896">
    <property type="entry name" value="4Fe4S_Fe-S-bd"/>
</dbReference>
<gene>
    <name evidence="6" type="ORF">KHM83_14890</name>
</gene>
<dbReference type="Gene3D" id="3.30.70.20">
    <property type="match status" value="1"/>
</dbReference>
<dbReference type="NCBIfam" id="NF038196">
    <property type="entry name" value="ferrodoxin_EFR1"/>
    <property type="match status" value="1"/>
</dbReference>
<dbReference type="Pfam" id="PF12724">
    <property type="entry name" value="Flavodoxin_5"/>
    <property type="match status" value="1"/>
</dbReference>
<accession>A0ABS5PS38</accession>
<dbReference type="Gene3D" id="3.40.50.360">
    <property type="match status" value="1"/>
</dbReference>
<evidence type="ECO:0000256" key="3">
    <source>
        <dbReference type="ARBA" id="ARBA00023014"/>
    </source>
</evidence>
<organism evidence="6 7">
    <name type="scientific">Fusibacter paucivorans</name>
    <dbReference type="NCBI Taxonomy" id="76009"/>
    <lineage>
        <taxon>Bacteria</taxon>
        <taxon>Bacillati</taxon>
        <taxon>Bacillota</taxon>
        <taxon>Clostridia</taxon>
        <taxon>Eubacteriales</taxon>
        <taxon>Eubacteriales Family XII. Incertae Sedis</taxon>
        <taxon>Fusibacter</taxon>
    </lineage>
</organism>
<proteinExistence type="predicted"/>
<keyword evidence="3" id="KW-0411">Iron-sulfur</keyword>
<dbReference type="PROSITE" id="PS50902">
    <property type="entry name" value="FLAVODOXIN_LIKE"/>
    <property type="match status" value="1"/>
</dbReference>
<dbReference type="InterPro" id="IPR052200">
    <property type="entry name" value="Protoporphyrinogen_IX_DH"/>
</dbReference>
<evidence type="ECO:0000259" key="4">
    <source>
        <dbReference type="PROSITE" id="PS50902"/>
    </source>
</evidence>
<evidence type="ECO:0000259" key="5">
    <source>
        <dbReference type="PROSITE" id="PS51379"/>
    </source>
</evidence>
<evidence type="ECO:0000313" key="6">
    <source>
        <dbReference type="EMBL" id="MBS7527970.1"/>
    </source>
</evidence>
<evidence type="ECO:0000313" key="7">
    <source>
        <dbReference type="Proteomes" id="UP000746471"/>
    </source>
</evidence>
<evidence type="ECO:0000256" key="1">
    <source>
        <dbReference type="ARBA" id="ARBA00022723"/>
    </source>
</evidence>
<keyword evidence="7" id="KW-1185">Reference proteome</keyword>
<evidence type="ECO:0000256" key="2">
    <source>
        <dbReference type="ARBA" id="ARBA00023004"/>
    </source>
</evidence>
<dbReference type="InterPro" id="IPR026816">
    <property type="entry name" value="Flavodoxin_dom"/>
</dbReference>
<sequence>MGKVRGNKAYNVLMVFFSATGNTKKIADRIQQKIESMDVTVTKYDITSYEDRNRTLALDEYDAVFFGFPIYSLRAPRVCREWLKRQEGNDKPCSVFFTYGGFGKEPAHYYIKKLLTERRFTLVSTAEFLGAHTFNYSGWQAAEGRPNQSDFEMAEDYAVQTLQRFKDGDIKAVCDFEKVKYTSEQLDQAEQFRFHVIKQLPTRDDKACTMCMLCETLCPTNAMNALKGEADAEACIACFRCIANCPDSVLHTNDIAAAWENKLNMHQTTKEAIDQMKSQIFL</sequence>
<dbReference type="Pfam" id="PF13237">
    <property type="entry name" value="Fer4_10"/>
    <property type="match status" value="1"/>
</dbReference>
<dbReference type="PANTHER" id="PTHR38030:SF2">
    <property type="entry name" value="PROTOPORPHYRINOGEN IX DEHYDROGENASE [QUINONE]"/>
    <property type="match status" value="1"/>
</dbReference>